<proteinExistence type="predicted"/>
<feature type="compositionally biased region" description="Low complexity" evidence="1">
    <location>
        <begin position="135"/>
        <end position="144"/>
    </location>
</feature>
<dbReference type="AlphaFoldDB" id="A0A1I8G0C9"/>
<feature type="compositionally biased region" description="Low complexity" evidence="1">
    <location>
        <begin position="27"/>
        <end position="38"/>
    </location>
</feature>
<accession>A0A1I8G0C9</accession>
<protein>
    <submittedName>
        <fullName evidence="3">Suppressor protein SRP40</fullName>
    </submittedName>
</protein>
<dbReference type="Proteomes" id="UP000095280">
    <property type="component" value="Unplaced"/>
</dbReference>
<feature type="compositionally biased region" description="Acidic residues" evidence="1">
    <location>
        <begin position="147"/>
        <end position="162"/>
    </location>
</feature>
<keyword evidence="2" id="KW-1185">Reference proteome</keyword>
<dbReference type="WBParaSite" id="maker-uti_cns_0000402-snap-gene-0.20-mRNA-1">
    <property type="protein sequence ID" value="maker-uti_cns_0000402-snap-gene-0.20-mRNA-1"/>
    <property type="gene ID" value="maker-uti_cns_0000402-snap-gene-0.20"/>
</dbReference>
<feature type="region of interest" description="Disordered" evidence="1">
    <location>
        <begin position="19"/>
        <end position="38"/>
    </location>
</feature>
<reference evidence="3" key="1">
    <citation type="submission" date="2016-11" db="UniProtKB">
        <authorList>
            <consortium name="WormBaseParasite"/>
        </authorList>
    </citation>
    <scope>IDENTIFICATION</scope>
</reference>
<feature type="compositionally biased region" description="Gly residues" evidence="1">
    <location>
        <begin position="206"/>
        <end position="219"/>
    </location>
</feature>
<feature type="compositionally biased region" description="Basic and acidic residues" evidence="1">
    <location>
        <begin position="68"/>
        <end position="77"/>
    </location>
</feature>
<feature type="region of interest" description="Disordered" evidence="1">
    <location>
        <begin position="54"/>
        <end position="171"/>
    </location>
</feature>
<evidence type="ECO:0000313" key="3">
    <source>
        <dbReference type="WBParaSite" id="maker-uti_cns_0000402-snap-gene-0.20-mRNA-1"/>
    </source>
</evidence>
<evidence type="ECO:0000256" key="1">
    <source>
        <dbReference type="SAM" id="MobiDB-lite"/>
    </source>
</evidence>
<evidence type="ECO:0000313" key="2">
    <source>
        <dbReference type="Proteomes" id="UP000095280"/>
    </source>
</evidence>
<feature type="compositionally biased region" description="Polar residues" evidence="1">
    <location>
        <begin position="83"/>
        <end position="99"/>
    </location>
</feature>
<feature type="region of interest" description="Disordered" evidence="1">
    <location>
        <begin position="199"/>
        <end position="219"/>
    </location>
</feature>
<name>A0A1I8G0C9_9PLAT</name>
<feature type="compositionally biased region" description="Basic residues" evidence="1">
    <location>
        <begin position="103"/>
        <end position="113"/>
    </location>
</feature>
<sequence length="219" mass="23603">IASNSWLNLRRLNTTLLSSSESVATASDQSQQQPQQQQDFLSTLFDKLSGSLTVVSETPEEVSQDEQQQERDQERLTYKSVHSPIQGQSAPPEASTPTDPSCRFRRRRRRRRCSSSGGQQRSQLDDAVEQDSNGATAAASAAVAESDYSECDEFDATEDEDGGVASGAEVEKAETPEIVRFLWAHQAKCWPPPLMTNGDAADGSASIGGGSGGMAQFGK</sequence>
<organism evidence="2 3">
    <name type="scientific">Macrostomum lignano</name>
    <dbReference type="NCBI Taxonomy" id="282301"/>
    <lineage>
        <taxon>Eukaryota</taxon>
        <taxon>Metazoa</taxon>
        <taxon>Spiralia</taxon>
        <taxon>Lophotrochozoa</taxon>
        <taxon>Platyhelminthes</taxon>
        <taxon>Rhabditophora</taxon>
        <taxon>Macrostomorpha</taxon>
        <taxon>Macrostomida</taxon>
        <taxon>Macrostomidae</taxon>
        <taxon>Macrostomum</taxon>
    </lineage>
</organism>